<evidence type="ECO:0000313" key="2">
    <source>
        <dbReference type="Proteomes" id="UP000026984"/>
    </source>
</evidence>
<evidence type="ECO:0000313" key="1">
    <source>
        <dbReference type="EMBL" id="AIA64703.1"/>
    </source>
</evidence>
<dbReference type="Proteomes" id="UP000026984">
    <property type="component" value="Segment"/>
</dbReference>
<protein>
    <submittedName>
        <fullName evidence="1">Uncharacterized protein</fullName>
    </submittedName>
</protein>
<sequence>MIEKFAIELLLEMAKTNETLRRNIGNLMMFGYWESKYYNFEDMIKDEFPELLRLYTPWEYDMHCMGVFRAAANKAQLAGLPGKVDMFKTLINAHKDSIKATAEAIRDHIYENDMEGMFE</sequence>
<dbReference type="EMBL" id="KC954774">
    <property type="protein sequence ID" value="AIA64703.1"/>
    <property type="molecule type" value="Genomic_DNA"/>
</dbReference>
<keyword evidence="2" id="KW-1185">Reference proteome</keyword>
<dbReference type="KEGG" id="vg:19686924"/>
<gene>
    <name evidence="1" type="ORF">CR8_173</name>
</gene>
<organism evidence="1 2">
    <name type="scientific">Cronobacter phage CR8</name>
    <dbReference type="NCBI Taxonomy" id="1327934"/>
    <lineage>
        <taxon>Viruses</taxon>
        <taxon>Duplodnaviria</taxon>
        <taxon>Heunggongvirae</taxon>
        <taxon>Uroviricota</taxon>
        <taxon>Caudoviricetes</taxon>
        <taxon>Vequintavirinae</taxon>
        <taxon>Certrevirus</taxon>
        <taxon>Certrevirus CR8</taxon>
    </lineage>
</organism>
<dbReference type="RefSeq" id="YP_009042410.1">
    <property type="nucleotide sequence ID" value="NC_024354.1"/>
</dbReference>
<accession>A0A060AMI9</accession>
<name>A0A060AMI9_9CAUD</name>
<reference evidence="1 2" key="1">
    <citation type="submission" date="2013-04" db="EMBL/GenBank/DDBJ databases">
        <title>Complete Genome Sequence of Cronobacter sakazakii Bacteriophage CR8.</title>
        <authorList>
            <person name="Kim Y."/>
            <person name="Shin H."/>
            <person name="Ryu S."/>
        </authorList>
    </citation>
    <scope>NUCLEOTIDE SEQUENCE [LARGE SCALE GENOMIC DNA]</scope>
</reference>
<proteinExistence type="predicted"/>
<dbReference type="GeneID" id="19686924"/>